<proteinExistence type="predicted"/>
<dbReference type="AlphaFoldDB" id="Q7Y1M6"/>
<reference evidence="2" key="1">
    <citation type="journal article" date="2005" name="Nature">
        <title>The map-based sequence of the rice genome.</title>
        <authorList>
            <consortium name="International rice genome sequencing project (IRGSP)"/>
            <person name="Matsumoto T."/>
            <person name="Wu J."/>
            <person name="Kanamori H."/>
            <person name="Katayose Y."/>
            <person name="Fujisawa M."/>
            <person name="Namiki N."/>
            <person name="Mizuno H."/>
            <person name="Yamamoto K."/>
            <person name="Antonio B.A."/>
            <person name="Baba T."/>
            <person name="Sakata K."/>
            <person name="Nagamura Y."/>
            <person name="Aoki H."/>
            <person name="Arikawa K."/>
            <person name="Arita K."/>
            <person name="Bito T."/>
            <person name="Chiden Y."/>
            <person name="Fujitsuka N."/>
            <person name="Fukunaka R."/>
            <person name="Hamada M."/>
            <person name="Harada C."/>
            <person name="Hayashi A."/>
            <person name="Hijishita S."/>
            <person name="Honda M."/>
            <person name="Hosokawa S."/>
            <person name="Ichikawa Y."/>
            <person name="Idonuma A."/>
            <person name="Iijima M."/>
            <person name="Ikeda M."/>
            <person name="Ikeno M."/>
            <person name="Ito K."/>
            <person name="Ito S."/>
            <person name="Ito T."/>
            <person name="Ito Y."/>
            <person name="Ito Y."/>
            <person name="Iwabuchi A."/>
            <person name="Kamiya K."/>
            <person name="Karasawa W."/>
            <person name="Kurita K."/>
            <person name="Katagiri S."/>
            <person name="Kikuta A."/>
            <person name="Kobayashi H."/>
            <person name="Kobayashi N."/>
            <person name="Machita K."/>
            <person name="Maehara T."/>
            <person name="Masukawa M."/>
            <person name="Mizubayashi T."/>
            <person name="Mukai Y."/>
            <person name="Nagasaki H."/>
            <person name="Nagata Y."/>
            <person name="Naito S."/>
            <person name="Nakashima M."/>
            <person name="Nakama Y."/>
            <person name="Nakamichi Y."/>
            <person name="Nakamura M."/>
            <person name="Meguro A."/>
            <person name="Negishi M."/>
            <person name="Ohta I."/>
            <person name="Ohta T."/>
            <person name="Okamoto M."/>
            <person name="Ono N."/>
            <person name="Saji S."/>
            <person name="Sakaguchi M."/>
            <person name="Sakai K."/>
            <person name="Shibata M."/>
            <person name="Shimokawa T."/>
            <person name="Song J."/>
            <person name="Takazaki Y."/>
            <person name="Terasawa K."/>
            <person name="Tsugane M."/>
            <person name="Tsuji K."/>
            <person name="Ueda S."/>
            <person name="Waki K."/>
            <person name="Yamagata H."/>
            <person name="Yamamoto M."/>
            <person name="Yamamoto S."/>
            <person name="Yamane H."/>
            <person name="Yoshiki S."/>
            <person name="Yoshihara R."/>
            <person name="Yukawa K."/>
            <person name="Zhong H."/>
            <person name="Yano M."/>
            <person name="Yuan Q."/>
            <person name="Ouyang S."/>
            <person name="Liu J."/>
            <person name="Jones K.M."/>
            <person name="Gansberger K."/>
            <person name="Moffat K."/>
            <person name="Hill J."/>
            <person name="Bera J."/>
            <person name="Fadrosh D."/>
            <person name="Jin S."/>
            <person name="Johri S."/>
            <person name="Kim M."/>
            <person name="Overton L."/>
            <person name="Reardon M."/>
            <person name="Tsitrin T."/>
            <person name="Vuong H."/>
            <person name="Weaver B."/>
            <person name="Ciecko A."/>
            <person name="Tallon L."/>
            <person name="Jackson J."/>
            <person name="Pai G."/>
            <person name="Aken S.V."/>
            <person name="Utterback T."/>
            <person name="Reidmuller S."/>
            <person name="Feldblyum T."/>
            <person name="Hsiao J."/>
            <person name="Zismann V."/>
            <person name="Iobst S."/>
            <person name="de Vazeille A.R."/>
            <person name="Buell C.R."/>
            <person name="Ying K."/>
            <person name="Li Y."/>
            <person name="Lu T."/>
            <person name="Huang Y."/>
            <person name="Zhao Q."/>
            <person name="Feng Q."/>
            <person name="Zhang L."/>
            <person name="Zhu J."/>
            <person name="Weng Q."/>
            <person name="Mu J."/>
            <person name="Lu Y."/>
            <person name="Fan D."/>
            <person name="Liu Y."/>
            <person name="Guan J."/>
            <person name="Zhang Y."/>
            <person name="Yu S."/>
            <person name="Liu X."/>
            <person name="Zhang Y."/>
            <person name="Hong G."/>
            <person name="Han B."/>
            <person name="Choisne N."/>
            <person name="Demange N."/>
            <person name="Orjeda G."/>
            <person name="Samain S."/>
            <person name="Cattolico L."/>
            <person name="Pelletier E."/>
            <person name="Couloux A."/>
            <person name="Segurens B."/>
            <person name="Wincker P."/>
            <person name="D'Hont A."/>
            <person name="Scarpelli C."/>
            <person name="Weissenbach J."/>
            <person name="Salanoubat M."/>
            <person name="Quetier F."/>
            <person name="Yu Y."/>
            <person name="Kim H.R."/>
            <person name="Rambo T."/>
            <person name="Currie J."/>
            <person name="Collura K."/>
            <person name="Luo M."/>
            <person name="Yang T."/>
            <person name="Ammiraju J.S.S."/>
            <person name="Engler F."/>
            <person name="Soderlund C."/>
            <person name="Wing R.A."/>
            <person name="Palmer L.E."/>
            <person name="de la Bastide M."/>
            <person name="Spiegel L."/>
            <person name="Nascimento L."/>
            <person name="Zutavern T."/>
            <person name="O'Shaughnessy A."/>
            <person name="Dike S."/>
            <person name="Dedhia N."/>
            <person name="Preston R."/>
            <person name="Balija V."/>
            <person name="McCombie W.R."/>
            <person name="Chow T."/>
            <person name="Chen H."/>
            <person name="Chung M."/>
            <person name="Chen C."/>
            <person name="Shaw J."/>
            <person name="Wu H."/>
            <person name="Hsiao K."/>
            <person name="Chao Y."/>
            <person name="Chu M."/>
            <person name="Cheng C."/>
            <person name="Hour A."/>
            <person name="Lee P."/>
            <person name="Lin S."/>
            <person name="Lin Y."/>
            <person name="Liou J."/>
            <person name="Liu S."/>
            <person name="Hsing Y."/>
            <person name="Raghuvanshi S."/>
            <person name="Mohanty A."/>
            <person name="Bharti A.K."/>
            <person name="Gaur A."/>
            <person name="Gupta V."/>
            <person name="Kumar D."/>
            <person name="Ravi V."/>
            <person name="Vij S."/>
            <person name="Kapur A."/>
            <person name="Khurana P."/>
            <person name="Khurana P."/>
            <person name="Khurana J.P."/>
            <person name="Tyagi A.K."/>
            <person name="Gaikwad K."/>
            <person name="Singh A."/>
            <person name="Dalal V."/>
            <person name="Srivastava S."/>
            <person name="Dixit A."/>
            <person name="Pal A.K."/>
            <person name="Ghazi I.A."/>
            <person name="Yadav M."/>
            <person name="Pandit A."/>
            <person name="Bhargava A."/>
            <person name="Sureshbabu K."/>
            <person name="Batra K."/>
            <person name="Sharma T.R."/>
            <person name="Mohapatra T."/>
            <person name="Singh N.K."/>
            <person name="Messing J."/>
            <person name="Nelson A.B."/>
            <person name="Fuks G."/>
            <person name="Kavchok S."/>
            <person name="Keizer G."/>
            <person name="Linton E."/>
            <person name="Llaca V."/>
            <person name="Song R."/>
            <person name="Tanyolac B."/>
            <person name="Young S."/>
            <person name="Ho-Il K."/>
            <person name="Hahn J.H."/>
            <person name="Sangsakoo G."/>
            <person name="Vanavichit A."/>
            <person name="de Mattos Luiz.A.T."/>
            <person name="Zimmer P.D."/>
            <person name="Malone G."/>
            <person name="Dellagostin O."/>
            <person name="de Oliveira A.C."/>
            <person name="Bevan M."/>
            <person name="Bancroft I."/>
            <person name="Minx P."/>
            <person name="Cordum H."/>
            <person name="Wilson R."/>
            <person name="Cheng Z."/>
            <person name="Jin W."/>
            <person name="Jiang J."/>
            <person name="Leong S.A."/>
            <person name="Iwama H."/>
            <person name="Gojobori T."/>
            <person name="Itoh T."/>
            <person name="Niimura Y."/>
            <person name="Fujii Y."/>
            <person name="Habara T."/>
            <person name="Sakai H."/>
            <person name="Sato Y."/>
            <person name="Wilson G."/>
            <person name="Kumar K."/>
            <person name="McCouch S."/>
            <person name="Juretic N."/>
            <person name="Hoen D."/>
            <person name="Wright S."/>
            <person name="Bruskiewich R."/>
            <person name="Bureau T."/>
            <person name="Miyao A."/>
            <person name="Hirochika H."/>
            <person name="Nishikawa T."/>
            <person name="Kadowaki K."/>
            <person name="Sugiura M."/>
            <person name="Burr B."/>
            <person name="Sasaki T."/>
        </authorList>
    </citation>
    <scope>NUCLEOTIDE SEQUENCE [LARGE SCALE GENOMIC DNA]</scope>
    <source>
        <strain evidence="2">cv. Nipponbare</strain>
    </source>
</reference>
<organism evidence="1 2">
    <name type="scientific">Oryza sativa subsp. japonica</name>
    <name type="common">Rice</name>
    <dbReference type="NCBI Taxonomy" id="39947"/>
    <lineage>
        <taxon>Eukaryota</taxon>
        <taxon>Viridiplantae</taxon>
        <taxon>Streptophyta</taxon>
        <taxon>Embryophyta</taxon>
        <taxon>Tracheophyta</taxon>
        <taxon>Spermatophyta</taxon>
        <taxon>Magnoliopsida</taxon>
        <taxon>Liliopsida</taxon>
        <taxon>Poales</taxon>
        <taxon>Poaceae</taxon>
        <taxon>BOP clade</taxon>
        <taxon>Oryzoideae</taxon>
        <taxon>Oryzeae</taxon>
        <taxon>Oryzinae</taxon>
        <taxon>Oryza</taxon>
        <taxon>Oryza sativa</taxon>
    </lineage>
</organism>
<protein>
    <submittedName>
        <fullName evidence="1">Uncharacterized protein</fullName>
    </submittedName>
</protein>
<gene>
    <name evidence="1" type="primary">OSJNBa0053G10.31</name>
</gene>
<dbReference type="Proteomes" id="UP000000763">
    <property type="component" value="Chromosome 3"/>
</dbReference>
<evidence type="ECO:0000313" key="2">
    <source>
        <dbReference type="Proteomes" id="UP000000763"/>
    </source>
</evidence>
<accession>Q7Y1M6</accession>
<name>Q7Y1M6_ORYSJ</name>
<sequence>MGRPEPVVLFAQTILHSQLDEYVDEEMNYQPEAGKSSFSRFSEAGYHSIASQNLKIP</sequence>
<evidence type="ECO:0000313" key="1">
    <source>
        <dbReference type="EMBL" id="AAP44606.1"/>
    </source>
</evidence>
<reference evidence="2" key="2">
    <citation type="journal article" date="2008" name="Nucleic Acids Res.">
        <title>The rice annotation project database (RAP-DB): 2008 update.</title>
        <authorList>
            <consortium name="The rice annotation project (RAP)"/>
        </authorList>
    </citation>
    <scope>GENOME REANNOTATION</scope>
    <source>
        <strain evidence="2">cv. Nipponbare</strain>
    </source>
</reference>
<dbReference type="EMBL" id="AC091233">
    <property type="protein sequence ID" value="AAP44606.1"/>
    <property type="molecule type" value="Genomic_DNA"/>
</dbReference>